<gene>
    <name evidence="2" type="ORF">RF11_03049</name>
</gene>
<feature type="transmembrane region" description="Helical" evidence="1">
    <location>
        <begin position="123"/>
        <end position="144"/>
    </location>
</feature>
<evidence type="ECO:0000313" key="3">
    <source>
        <dbReference type="Proteomes" id="UP000031668"/>
    </source>
</evidence>
<dbReference type="AlphaFoldDB" id="A0A0C2ITT3"/>
<evidence type="ECO:0000256" key="1">
    <source>
        <dbReference type="SAM" id="Phobius"/>
    </source>
</evidence>
<sequence length="166" mass="19480">MLIQKCRIKYENIDYRLPPSYEFNITSTKCKIYTFGDFKIIFKGNKTNIVEFSLKNIKIYFNHSQDENCETITEESSMTLEMNRFDDSLPLNQSKGHNPSFDPLMSNMIEEDYDPHHEEGDNILRVFMIVMPLLGIIALVYICLITTAEKKNRRFIDLNEISYNGL</sequence>
<proteinExistence type="predicted"/>
<reference evidence="2 3" key="1">
    <citation type="journal article" date="2014" name="Genome Biol. Evol.">
        <title>The genome of the myxosporean Thelohanellus kitauei shows adaptations to nutrient acquisition within its fish host.</title>
        <authorList>
            <person name="Yang Y."/>
            <person name="Xiong J."/>
            <person name="Zhou Z."/>
            <person name="Huo F."/>
            <person name="Miao W."/>
            <person name="Ran C."/>
            <person name="Liu Y."/>
            <person name="Zhang J."/>
            <person name="Feng J."/>
            <person name="Wang M."/>
            <person name="Wang M."/>
            <person name="Wang L."/>
            <person name="Yao B."/>
        </authorList>
    </citation>
    <scope>NUCLEOTIDE SEQUENCE [LARGE SCALE GENOMIC DNA]</scope>
    <source>
        <strain evidence="2">Wuqing</strain>
    </source>
</reference>
<name>A0A0C2ITT3_THEKT</name>
<keyword evidence="1" id="KW-0472">Membrane</keyword>
<evidence type="ECO:0000313" key="2">
    <source>
        <dbReference type="EMBL" id="KII68844.1"/>
    </source>
</evidence>
<keyword evidence="3" id="KW-1185">Reference proteome</keyword>
<comment type="caution">
    <text evidence="2">The sequence shown here is derived from an EMBL/GenBank/DDBJ whole genome shotgun (WGS) entry which is preliminary data.</text>
</comment>
<organism evidence="2 3">
    <name type="scientific">Thelohanellus kitauei</name>
    <name type="common">Myxosporean</name>
    <dbReference type="NCBI Taxonomy" id="669202"/>
    <lineage>
        <taxon>Eukaryota</taxon>
        <taxon>Metazoa</taxon>
        <taxon>Cnidaria</taxon>
        <taxon>Myxozoa</taxon>
        <taxon>Myxosporea</taxon>
        <taxon>Bivalvulida</taxon>
        <taxon>Platysporina</taxon>
        <taxon>Myxobolidae</taxon>
        <taxon>Thelohanellus</taxon>
    </lineage>
</organism>
<dbReference type="EMBL" id="JWZT01002700">
    <property type="protein sequence ID" value="KII68844.1"/>
    <property type="molecule type" value="Genomic_DNA"/>
</dbReference>
<protein>
    <submittedName>
        <fullName evidence="2">Uncharacterized protein</fullName>
    </submittedName>
</protein>
<keyword evidence="1" id="KW-1133">Transmembrane helix</keyword>
<dbReference type="Proteomes" id="UP000031668">
    <property type="component" value="Unassembled WGS sequence"/>
</dbReference>
<accession>A0A0C2ITT3</accession>
<keyword evidence="1" id="KW-0812">Transmembrane</keyword>